<organism evidence="1 2">
    <name type="scientific">Oceanicoccus sagamiensis</name>
    <dbReference type="NCBI Taxonomy" id="716816"/>
    <lineage>
        <taxon>Bacteria</taxon>
        <taxon>Pseudomonadati</taxon>
        <taxon>Pseudomonadota</taxon>
        <taxon>Gammaproteobacteria</taxon>
        <taxon>Cellvibrionales</taxon>
        <taxon>Spongiibacteraceae</taxon>
        <taxon>Oceanicoccus</taxon>
    </lineage>
</organism>
<sequence length="98" mass="10947">MNVVTEYKIKADQVGAQKAALIEFAAQLKQLNNPDIKFTAYHLHDGVSFKHVTYLKDDATAGLLMSQEFYKTLGEGTSERCEAEPNFSPMDMVATFKV</sequence>
<dbReference type="AlphaFoldDB" id="A0A1X9NBT7"/>
<dbReference type="KEGG" id="osg:BST96_04120"/>
<evidence type="ECO:0000313" key="2">
    <source>
        <dbReference type="Proteomes" id="UP000193450"/>
    </source>
</evidence>
<gene>
    <name evidence="1" type="ORF">BST96_04120</name>
</gene>
<evidence type="ECO:0008006" key="3">
    <source>
        <dbReference type="Google" id="ProtNLM"/>
    </source>
</evidence>
<dbReference type="STRING" id="716816.BST96_04120"/>
<name>A0A1X9NBT7_9GAMM</name>
<evidence type="ECO:0000313" key="1">
    <source>
        <dbReference type="EMBL" id="ARN73365.1"/>
    </source>
</evidence>
<dbReference type="Proteomes" id="UP000193450">
    <property type="component" value="Chromosome"/>
</dbReference>
<dbReference type="RefSeq" id="WP_085757476.1">
    <property type="nucleotide sequence ID" value="NZ_CP019343.1"/>
</dbReference>
<protein>
    <recommendedName>
        <fullName evidence="3">ABM domain-containing protein</fullName>
    </recommendedName>
</protein>
<reference evidence="1 2" key="1">
    <citation type="submission" date="2016-11" db="EMBL/GenBank/DDBJ databases">
        <title>Trade-off between light-utilization and light-protection in marine flavobacteria.</title>
        <authorList>
            <person name="Kumagai Y."/>
        </authorList>
    </citation>
    <scope>NUCLEOTIDE SEQUENCE [LARGE SCALE GENOMIC DNA]</scope>
    <source>
        <strain evidence="1 2">NBRC 107125</strain>
    </source>
</reference>
<dbReference type="OrthoDB" id="163010at2"/>
<dbReference type="EMBL" id="CP019343">
    <property type="protein sequence ID" value="ARN73365.1"/>
    <property type="molecule type" value="Genomic_DNA"/>
</dbReference>
<keyword evidence="2" id="KW-1185">Reference proteome</keyword>
<proteinExistence type="predicted"/>
<accession>A0A1X9NBT7</accession>